<name>A0A4Y7IJB3_PAPSO</name>
<organism evidence="3 4">
    <name type="scientific">Papaver somniferum</name>
    <name type="common">Opium poppy</name>
    <dbReference type="NCBI Taxonomy" id="3469"/>
    <lineage>
        <taxon>Eukaryota</taxon>
        <taxon>Viridiplantae</taxon>
        <taxon>Streptophyta</taxon>
        <taxon>Embryophyta</taxon>
        <taxon>Tracheophyta</taxon>
        <taxon>Spermatophyta</taxon>
        <taxon>Magnoliopsida</taxon>
        <taxon>Ranunculales</taxon>
        <taxon>Papaveraceae</taxon>
        <taxon>Papaveroideae</taxon>
        <taxon>Papaver</taxon>
    </lineage>
</organism>
<evidence type="ECO:0000313" key="4">
    <source>
        <dbReference type="Proteomes" id="UP000316621"/>
    </source>
</evidence>
<proteinExistence type="predicted"/>
<sequence length="485" mass="54355">MNEHYFVFHYRGKEYKLRSTSEQLAVIFGMPQMEGRGKEEHLTKLDKTYSRSEFYITYFGSSGVIRKVLLENNIVRLVKSGEKNEDLVKLIELFMCKTLFFTAREASRLNEKYLKLFDSPKKTNSLSWPDLIHDHLMASINEHKDKDTSQVTGCIWFAEHIKSGIEKTPIVEGLPRLARWNLHDISSAIETDFMGLTDFEHTSAKRSQPDTLGVGSSSEDTEDVEIPNVDDALQNLDTSTTSGDMGLNEKDIVNPAKGDAFIPPVHCSANPPVATSVASLPEGDATRVIEETTAPTTPFVNSSILDSEASDGLHSTIGCAPPPCLADMESYVREYDNESALSSLYLFYHTESKYRADAALAKQIEATNGVQEQLTSPITRIQELESLNQDKARQQADLQLQLEGIREQLAVANAHIQEVESLNQAQALQHADVQFQLEGNVESLKSQLKRAKQYYGKWAKDQVNQAFDLAESSGMMKPGEKFKRY</sequence>
<evidence type="ECO:0000256" key="2">
    <source>
        <dbReference type="SAM" id="MobiDB-lite"/>
    </source>
</evidence>
<dbReference type="STRING" id="3469.A0A4Y7IJB3"/>
<accession>A0A4Y7IJB3</accession>
<dbReference type="EMBL" id="CM010715">
    <property type="protein sequence ID" value="RZC47545.1"/>
    <property type="molecule type" value="Genomic_DNA"/>
</dbReference>
<evidence type="ECO:0000256" key="1">
    <source>
        <dbReference type="SAM" id="Coils"/>
    </source>
</evidence>
<dbReference type="AlphaFoldDB" id="A0A4Y7IJB3"/>
<dbReference type="Proteomes" id="UP000316621">
    <property type="component" value="Chromosome 1"/>
</dbReference>
<keyword evidence="1" id="KW-0175">Coiled coil</keyword>
<evidence type="ECO:0000313" key="3">
    <source>
        <dbReference type="EMBL" id="RZC47545.1"/>
    </source>
</evidence>
<dbReference type="Gramene" id="RZC47545">
    <property type="protein sequence ID" value="RZC47545"/>
    <property type="gene ID" value="C5167_040490"/>
</dbReference>
<gene>
    <name evidence="3" type="ORF">C5167_040490</name>
</gene>
<evidence type="ECO:0008006" key="5">
    <source>
        <dbReference type="Google" id="ProtNLM"/>
    </source>
</evidence>
<reference evidence="3 4" key="1">
    <citation type="journal article" date="2018" name="Science">
        <title>The opium poppy genome and morphinan production.</title>
        <authorList>
            <person name="Guo L."/>
            <person name="Winzer T."/>
            <person name="Yang X."/>
            <person name="Li Y."/>
            <person name="Ning Z."/>
            <person name="He Z."/>
            <person name="Teodor R."/>
            <person name="Lu Y."/>
            <person name="Bowser T.A."/>
            <person name="Graham I.A."/>
            <person name="Ye K."/>
        </authorList>
    </citation>
    <scope>NUCLEOTIDE SEQUENCE [LARGE SCALE GENOMIC DNA]</scope>
    <source>
        <strain evidence="4">cv. HN1</strain>
        <tissue evidence="3">Leaves</tissue>
    </source>
</reference>
<keyword evidence="4" id="KW-1185">Reference proteome</keyword>
<feature type="coiled-coil region" evidence="1">
    <location>
        <begin position="381"/>
        <end position="422"/>
    </location>
</feature>
<feature type="compositionally biased region" description="Polar residues" evidence="2">
    <location>
        <begin position="205"/>
        <end position="218"/>
    </location>
</feature>
<protein>
    <recommendedName>
        <fullName evidence="5">DUF1985 domain-containing protein</fullName>
    </recommendedName>
</protein>
<feature type="region of interest" description="Disordered" evidence="2">
    <location>
        <begin position="201"/>
        <end position="248"/>
    </location>
</feature>